<reference evidence="2 3" key="3">
    <citation type="submission" date="2019-11" db="EMBL/GenBank/DDBJ databases">
        <title>A de novo genome assembly of a pear dwarfing rootstock.</title>
        <authorList>
            <person name="Wang F."/>
            <person name="Wang J."/>
            <person name="Li S."/>
            <person name="Zhang Y."/>
            <person name="Fang M."/>
            <person name="Ma L."/>
            <person name="Zhao Y."/>
            <person name="Jiang S."/>
        </authorList>
    </citation>
    <scope>NUCLEOTIDE SEQUENCE [LARGE SCALE GENOMIC DNA]</scope>
    <source>
        <strain evidence="2">S2</strain>
        <tissue evidence="2">Leaf</tissue>
    </source>
</reference>
<protein>
    <submittedName>
        <fullName evidence="2">Syntaxin-31</fullName>
    </submittedName>
</protein>
<feature type="compositionally biased region" description="Basic and acidic residues" evidence="1">
    <location>
        <begin position="11"/>
        <end position="20"/>
    </location>
</feature>
<name>A0A5N5EZY1_9ROSA</name>
<reference evidence="2 3" key="1">
    <citation type="submission" date="2019-09" db="EMBL/GenBank/DDBJ databases">
        <authorList>
            <person name="Ou C."/>
        </authorList>
    </citation>
    <scope>NUCLEOTIDE SEQUENCE [LARGE SCALE GENOMIC DNA]</scope>
    <source>
        <strain evidence="2">S2</strain>
        <tissue evidence="2">Leaf</tissue>
    </source>
</reference>
<organism evidence="2 3">
    <name type="scientific">Pyrus ussuriensis x Pyrus communis</name>
    <dbReference type="NCBI Taxonomy" id="2448454"/>
    <lineage>
        <taxon>Eukaryota</taxon>
        <taxon>Viridiplantae</taxon>
        <taxon>Streptophyta</taxon>
        <taxon>Embryophyta</taxon>
        <taxon>Tracheophyta</taxon>
        <taxon>Spermatophyta</taxon>
        <taxon>Magnoliopsida</taxon>
        <taxon>eudicotyledons</taxon>
        <taxon>Gunneridae</taxon>
        <taxon>Pentapetalae</taxon>
        <taxon>rosids</taxon>
        <taxon>fabids</taxon>
        <taxon>Rosales</taxon>
        <taxon>Rosaceae</taxon>
        <taxon>Amygdaloideae</taxon>
        <taxon>Maleae</taxon>
        <taxon>Pyrus</taxon>
    </lineage>
</organism>
<evidence type="ECO:0000256" key="1">
    <source>
        <dbReference type="SAM" id="MobiDB-lite"/>
    </source>
</evidence>
<accession>A0A5N5EZY1</accession>
<comment type="caution">
    <text evidence="2">The sequence shown here is derived from an EMBL/GenBank/DDBJ whole genome shotgun (WGS) entry which is preliminary data.</text>
</comment>
<dbReference type="Proteomes" id="UP000327157">
    <property type="component" value="Chromosome 7"/>
</dbReference>
<sequence length="110" mass="12787">MASNSTPFDGPESKKSKPDGKFPLFLLLEKSSKLTKARSCLVTCYPELGNKRENVALLKRKKMAESYKHFRHEELMKLTREQVRSHFLQDSEKGFFLCAFVENIYFLFSS</sequence>
<keyword evidence="3" id="KW-1185">Reference proteome</keyword>
<evidence type="ECO:0000313" key="2">
    <source>
        <dbReference type="EMBL" id="KAB2596277.1"/>
    </source>
</evidence>
<dbReference type="AlphaFoldDB" id="A0A5N5EZY1"/>
<feature type="region of interest" description="Disordered" evidence="1">
    <location>
        <begin position="1"/>
        <end position="20"/>
    </location>
</feature>
<evidence type="ECO:0000313" key="3">
    <source>
        <dbReference type="Proteomes" id="UP000327157"/>
    </source>
</evidence>
<proteinExistence type="predicted"/>
<reference evidence="3" key="2">
    <citation type="submission" date="2019-10" db="EMBL/GenBank/DDBJ databases">
        <title>A de novo genome assembly of a pear dwarfing rootstock.</title>
        <authorList>
            <person name="Wang F."/>
            <person name="Wang J."/>
            <person name="Li S."/>
            <person name="Zhang Y."/>
            <person name="Fang M."/>
            <person name="Ma L."/>
            <person name="Zhao Y."/>
            <person name="Jiang S."/>
        </authorList>
    </citation>
    <scope>NUCLEOTIDE SEQUENCE [LARGE SCALE GENOMIC DNA]</scope>
</reference>
<dbReference type="EMBL" id="SMOL01000781">
    <property type="protein sequence ID" value="KAB2596277.1"/>
    <property type="molecule type" value="Genomic_DNA"/>
</dbReference>
<gene>
    <name evidence="2" type="ORF">D8674_031727</name>
</gene>